<accession>A0A133NBW7</accession>
<comment type="caution">
    <text evidence="1">The sequence shown here is derived from an EMBL/GenBank/DDBJ whole genome shotgun (WGS) entry which is preliminary data.</text>
</comment>
<sequence>MKMSNAVILLVGLIGMRSKSILIKGMIIVGLLLNLLRGL</sequence>
<evidence type="ECO:0000313" key="1">
    <source>
        <dbReference type="EMBL" id="KXA13778.1"/>
    </source>
</evidence>
<dbReference type="AlphaFoldDB" id="A0A133NBW7"/>
<dbReference type="Proteomes" id="UP000070617">
    <property type="component" value="Unassembled WGS sequence"/>
</dbReference>
<keyword evidence="2" id="KW-1185">Reference proteome</keyword>
<protein>
    <submittedName>
        <fullName evidence="1">Uncharacterized protein</fullName>
    </submittedName>
</protein>
<dbReference type="EMBL" id="LRPX01000059">
    <property type="protein sequence ID" value="KXA13778.1"/>
    <property type="molecule type" value="Genomic_DNA"/>
</dbReference>
<proteinExistence type="predicted"/>
<name>A0A133NBW7_9FUSO</name>
<dbReference type="PATRIC" id="fig|134605.3.peg.1203"/>
<reference evidence="2" key="1">
    <citation type="submission" date="2016-01" db="EMBL/GenBank/DDBJ databases">
        <authorList>
            <person name="Mitreva M."/>
            <person name="Pepin K.H."/>
            <person name="Mihindukulasuriya K.A."/>
            <person name="Fulton R."/>
            <person name="Fronick C."/>
            <person name="O'Laughlin M."/>
            <person name="Miner T."/>
            <person name="Herter B."/>
            <person name="Rosa B.A."/>
            <person name="Cordes M."/>
            <person name="Tomlinson C."/>
            <person name="Wollam A."/>
            <person name="Palsikar V.B."/>
            <person name="Mardis E.R."/>
            <person name="Wilson R.K."/>
        </authorList>
    </citation>
    <scope>NUCLEOTIDE SEQUENCE [LARGE SCALE GENOMIC DNA]</scope>
    <source>
        <strain evidence="2">CMW8396</strain>
    </source>
</reference>
<evidence type="ECO:0000313" key="2">
    <source>
        <dbReference type="Proteomes" id="UP000070617"/>
    </source>
</evidence>
<gene>
    <name evidence="1" type="ORF">HMPREF3206_01218</name>
</gene>
<organism evidence="1 2">
    <name type="scientific">Fusobacterium equinum</name>
    <dbReference type="NCBI Taxonomy" id="134605"/>
    <lineage>
        <taxon>Bacteria</taxon>
        <taxon>Fusobacteriati</taxon>
        <taxon>Fusobacteriota</taxon>
        <taxon>Fusobacteriia</taxon>
        <taxon>Fusobacteriales</taxon>
        <taxon>Fusobacteriaceae</taxon>
        <taxon>Fusobacterium</taxon>
    </lineage>
</organism>
<dbReference type="STRING" id="134605.HMPREF3206_01218"/>